<dbReference type="Proteomes" id="UP001497512">
    <property type="component" value="Chromosome 12"/>
</dbReference>
<reference evidence="1" key="1">
    <citation type="submission" date="2024-02" db="EMBL/GenBank/DDBJ databases">
        <authorList>
            <consortium name="ELIXIR-Norway"/>
            <consortium name="Elixir Norway"/>
        </authorList>
    </citation>
    <scope>NUCLEOTIDE SEQUENCE</scope>
</reference>
<organism evidence="1 2">
    <name type="scientific">Sphagnum troendelagicum</name>
    <dbReference type="NCBI Taxonomy" id="128251"/>
    <lineage>
        <taxon>Eukaryota</taxon>
        <taxon>Viridiplantae</taxon>
        <taxon>Streptophyta</taxon>
        <taxon>Embryophyta</taxon>
        <taxon>Bryophyta</taxon>
        <taxon>Sphagnophytina</taxon>
        <taxon>Sphagnopsida</taxon>
        <taxon>Sphagnales</taxon>
        <taxon>Sphagnaceae</taxon>
        <taxon>Sphagnum</taxon>
    </lineage>
</organism>
<proteinExistence type="predicted"/>
<keyword evidence="2" id="KW-1185">Reference proteome</keyword>
<dbReference type="EMBL" id="OZ019904">
    <property type="protein sequence ID" value="CAK9199469.1"/>
    <property type="molecule type" value="Genomic_DNA"/>
</dbReference>
<evidence type="ECO:0000313" key="1">
    <source>
        <dbReference type="EMBL" id="CAK9199469.1"/>
    </source>
</evidence>
<protein>
    <submittedName>
        <fullName evidence="1">Uncharacterized protein</fullName>
    </submittedName>
</protein>
<name>A0ABP0TPW0_9BRYO</name>
<accession>A0ABP0TPW0</accession>
<evidence type="ECO:0000313" key="2">
    <source>
        <dbReference type="Proteomes" id="UP001497512"/>
    </source>
</evidence>
<sequence length="82" mass="9382">MWERKCERYTPLKSKVAMQSEVLVTHELKVDKAGDSRKLTHAPSEAYEATTRQVAKEEYTLTHNLQGTHLDLPSDPQAWTAK</sequence>
<gene>
    <name evidence="1" type="ORF">CSSPTR1EN2_LOCUS4952</name>
</gene>